<sequence length="76" mass="8610">EEVVAAGICLGLDLSTLEEAYNGKWSSDRAFVQDLLDGCGDIPKDMPAYIHIDWDQTANDIMMDYSEHKGHYFRNL</sequence>
<accession>A0A0F9FP18</accession>
<name>A0A0F9FP18_9ZZZZ</name>
<reference evidence="1" key="1">
    <citation type="journal article" date="2015" name="Nature">
        <title>Complex archaea that bridge the gap between prokaryotes and eukaryotes.</title>
        <authorList>
            <person name="Spang A."/>
            <person name="Saw J.H."/>
            <person name="Jorgensen S.L."/>
            <person name="Zaremba-Niedzwiedzka K."/>
            <person name="Martijn J."/>
            <person name="Lind A.E."/>
            <person name="van Eijk R."/>
            <person name="Schleper C."/>
            <person name="Guy L."/>
            <person name="Ettema T.J."/>
        </authorList>
    </citation>
    <scope>NUCLEOTIDE SEQUENCE</scope>
</reference>
<comment type="caution">
    <text evidence="1">The sequence shown here is derived from an EMBL/GenBank/DDBJ whole genome shotgun (WGS) entry which is preliminary data.</text>
</comment>
<proteinExistence type="predicted"/>
<feature type="non-terminal residue" evidence="1">
    <location>
        <position position="1"/>
    </location>
</feature>
<dbReference type="AlphaFoldDB" id="A0A0F9FP18"/>
<gene>
    <name evidence="1" type="ORF">LCGC14_1929410</name>
</gene>
<protein>
    <submittedName>
        <fullName evidence="1">Uncharacterized protein</fullName>
    </submittedName>
</protein>
<evidence type="ECO:0000313" key="1">
    <source>
        <dbReference type="EMBL" id="KKL87963.1"/>
    </source>
</evidence>
<dbReference type="EMBL" id="LAZR01020696">
    <property type="protein sequence ID" value="KKL87963.1"/>
    <property type="molecule type" value="Genomic_DNA"/>
</dbReference>
<organism evidence="1">
    <name type="scientific">marine sediment metagenome</name>
    <dbReference type="NCBI Taxonomy" id="412755"/>
    <lineage>
        <taxon>unclassified sequences</taxon>
        <taxon>metagenomes</taxon>
        <taxon>ecological metagenomes</taxon>
    </lineage>
</organism>